<protein>
    <recommendedName>
        <fullName evidence="6">Serine-threonine/tyrosine-protein kinase catalytic domain-containing protein</fullName>
    </recommendedName>
</protein>
<keyword evidence="5" id="KW-0472">Membrane</keyword>
<feature type="domain" description="Serine-threonine/tyrosine-protein kinase catalytic" evidence="6">
    <location>
        <begin position="47"/>
        <end position="130"/>
    </location>
</feature>
<evidence type="ECO:0000256" key="1">
    <source>
        <dbReference type="ARBA" id="ARBA00004167"/>
    </source>
</evidence>
<dbReference type="InterPro" id="IPR011009">
    <property type="entry name" value="Kinase-like_dom_sf"/>
</dbReference>
<dbReference type="GO" id="GO:0004672">
    <property type="term" value="F:protein kinase activity"/>
    <property type="evidence" value="ECO:0007669"/>
    <property type="project" value="InterPro"/>
</dbReference>
<sequence length="165" mass="18826">MLFESLRQSSKDFEDPSLVWRHLRIYSDGNLRIFSWDDAGMSLLQEESASSSESLSERDIYMFGVTLLQTVTCQRDVHGDNLHHLIDKVNQEQKLKGSKEREGVETVVKIALQCMQNQPFLRPSTGEAVKVLEGTLSVDRPPSAFPLRQESQMDERVLTEIEKVS</sequence>
<keyword evidence="8" id="KW-1185">Reference proteome</keyword>
<comment type="subcellular location">
    <subcellularLocation>
        <location evidence="1">Membrane</location>
        <topology evidence="1">Single-pass membrane protein</topology>
    </subcellularLocation>
</comment>
<dbReference type="Gene3D" id="1.10.510.10">
    <property type="entry name" value="Transferase(Phosphotransferase) domain 1"/>
    <property type="match status" value="1"/>
</dbReference>
<dbReference type="InterPro" id="IPR001245">
    <property type="entry name" value="Ser-Thr/Tyr_kinase_cat_dom"/>
</dbReference>
<proteinExistence type="predicted"/>
<dbReference type="EMBL" id="JARBHA010000006">
    <property type="protein sequence ID" value="KAJ9697741.1"/>
    <property type="molecule type" value="Genomic_DNA"/>
</dbReference>
<evidence type="ECO:0000256" key="5">
    <source>
        <dbReference type="ARBA" id="ARBA00023136"/>
    </source>
</evidence>
<accession>A0AA38ZYU0</accession>
<dbReference type="GO" id="GO:0016020">
    <property type="term" value="C:membrane"/>
    <property type="evidence" value="ECO:0007669"/>
    <property type="project" value="UniProtKB-SubCell"/>
</dbReference>
<keyword evidence="4" id="KW-1133">Transmembrane helix</keyword>
<organism evidence="7 8">
    <name type="scientific">Vitis rotundifolia</name>
    <name type="common">Muscadine grape</name>
    <dbReference type="NCBI Taxonomy" id="103349"/>
    <lineage>
        <taxon>Eukaryota</taxon>
        <taxon>Viridiplantae</taxon>
        <taxon>Streptophyta</taxon>
        <taxon>Embryophyta</taxon>
        <taxon>Tracheophyta</taxon>
        <taxon>Spermatophyta</taxon>
        <taxon>Magnoliopsida</taxon>
        <taxon>eudicotyledons</taxon>
        <taxon>Gunneridae</taxon>
        <taxon>Pentapetalae</taxon>
        <taxon>rosids</taxon>
        <taxon>Vitales</taxon>
        <taxon>Vitaceae</taxon>
        <taxon>Viteae</taxon>
        <taxon>Vitis</taxon>
    </lineage>
</organism>
<gene>
    <name evidence="7" type="ORF">PVL29_007051</name>
</gene>
<comment type="caution">
    <text evidence="7">The sequence shown here is derived from an EMBL/GenBank/DDBJ whole genome shotgun (WGS) entry which is preliminary data.</text>
</comment>
<reference evidence="7 8" key="1">
    <citation type="journal article" date="2023" name="BMC Biotechnol.">
        <title>Vitis rotundifolia cv Carlos genome sequencing.</title>
        <authorList>
            <person name="Huff M."/>
            <person name="Hulse-Kemp A."/>
            <person name="Scheffler B."/>
            <person name="Youngblood R."/>
            <person name="Simpson S."/>
            <person name="Babiker E."/>
            <person name="Staton M."/>
        </authorList>
    </citation>
    <scope>NUCLEOTIDE SEQUENCE [LARGE SCALE GENOMIC DNA]</scope>
    <source>
        <tissue evidence="7">Leaf</tissue>
    </source>
</reference>
<keyword evidence="2" id="KW-0812">Transmembrane</keyword>
<evidence type="ECO:0000313" key="8">
    <source>
        <dbReference type="Proteomes" id="UP001168098"/>
    </source>
</evidence>
<dbReference type="Proteomes" id="UP001168098">
    <property type="component" value="Unassembled WGS sequence"/>
</dbReference>
<evidence type="ECO:0000256" key="3">
    <source>
        <dbReference type="ARBA" id="ARBA00022729"/>
    </source>
</evidence>
<dbReference type="PANTHER" id="PTHR47974:SF10">
    <property type="entry name" value="RECEPTOR-LIKE SERINE_THREONINE-PROTEIN KINASE"/>
    <property type="match status" value="1"/>
</dbReference>
<keyword evidence="3" id="KW-0732">Signal</keyword>
<evidence type="ECO:0000256" key="4">
    <source>
        <dbReference type="ARBA" id="ARBA00022989"/>
    </source>
</evidence>
<dbReference type="Pfam" id="PF07714">
    <property type="entry name" value="PK_Tyr_Ser-Thr"/>
    <property type="match status" value="1"/>
</dbReference>
<evidence type="ECO:0000313" key="7">
    <source>
        <dbReference type="EMBL" id="KAJ9697741.1"/>
    </source>
</evidence>
<evidence type="ECO:0000259" key="6">
    <source>
        <dbReference type="Pfam" id="PF07714"/>
    </source>
</evidence>
<dbReference type="SUPFAM" id="SSF56112">
    <property type="entry name" value="Protein kinase-like (PK-like)"/>
    <property type="match status" value="1"/>
</dbReference>
<name>A0AA38ZYU0_VITRO</name>
<dbReference type="PANTHER" id="PTHR47974">
    <property type="entry name" value="OS07G0415500 PROTEIN"/>
    <property type="match status" value="1"/>
</dbReference>
<evidence type="ECO:0000256" key="2">
    <source>
        <dbReference type="ARBA" id="ARBA00022692"/>
    </source>
</evidence>
<dbReference type="AlphaFoldDB" id="A0AA38ZYU0"/>